<evidence type="ECO:0000313" key="3">
    <source>
        <dbReference type="Proteomes" id="UP000543598"/>
    </source>
</evidence>
<protein>
    <submittedName>
        <fullName evidence="2">Uncharacterized protein</fullName>
    </submittedName>
</protein>
<name>A0A7Y2M2N4_9MICO</name>
<evidence type="ECO:0000256" key="1">
    <source>
        <dbReference type="SAM" id="SignalP"/>
    </source>
</evidence>
<sequence length="187" mass="18568">MRALRGVSAASVATLLASAAHTLSGGGAPHPLLLSAVAVLAAPAAVALAGRRLALWRVALTVLASQGLFHVAFALSGDLGGGVSVPGHVHGAVALPTIAITPEVPDAGMIAGHVAAALVTIAVAHRGEKALRDLGRGILRLLRRRVVAPSVRRPLVVLAAVGRIARTTSIVLSGASGRGPPVVAAAR</sequence>
<accession>A0A7Y2M2N4</accession>
<feature type="signal peptide" evidence="1">
    <location>
        <begin position="1"/>
        <end position="19"/>
    </location>
</feature>
<evidence type="ECO:0000313" key="2">
    <source>
        <dbReference type="EMBL" id="NNH05197.1"/>
    </source>
</evidence>
<dbReference type="EMBL" id="JABEMB010000036">
    <property type="protein sequence ID" value="NNH05197.1"/>
    <property type="molecule type" value="Genomic_DNA"/>
</dbReference>
<dbReference type="Proteomes" id="UP000543598">
    <property type="component" value="Unassembled WGS sequence"/>
</dbReference>
<keyword evidence="3" id="KW-1185">Reference proteome</keyword>
<feature type="chain" id="PRO_5030931579" evidence="1">
    <location>
        <begin position="20"/>
        <end position="187"/>
    </location>
</feature>
<proteinExistence type="predicted"/>
<dbReference type="AlphaFoldDB" id="A0A7Y2M2N4"/>
<gene>
    <name evidence="2" type="ORF">HLA99_15225</name>
</gene>
<keyword evidence="1" id="KW-0732">Signal</keyword>
<organism evidence="2 3">
    <name type="scientific">Microbacterium ulmi</name>
    <dbReference type="NCBI Taxonomy" id="179095"/>
    <lineage>
        <taxon>Bacteria</taxon>
        <taxon>Bacillati</taxon>
        <taxon>Actinomycetota</taxon>
        <taxon>Actinomycetes</taxon>
        <taxon>Micrococcales</taxon>
        <taxon>Microbacteriaceae</taxon>
        <taxon>Microbacterium</taxon>
    </lineage>
</organism>
<comment type="caution">
    <text evidence="2">The sequence shown here is derived from an EMBL/GenBank/DDBJ whole genome shotgun (WGS) entry which is preliminary data.</text>
</comment>
<reference evidence="2 3" key="1">
    <citation type="submission" date="2020-05" db="EMBL/GenBank/DDBJ databases">
        <title>MicrobeNet Type strains.</title>
        <authorList>
            <person name="Nicholson A.C."/>
        </authorList>
    </citation>
    <scope>NUCLEOTIDE SEQUENCE [LARGE SCALE GENOMIC DNA]</scope>
    <source>
        <strain evidence="2 3">JCM 14282</strain>
    </source>
</reference>